<evidence type="ECO:0000313" key="4">
    <source>
        <dbReference type="Proteomes" id="UP000179099"/>
    </source>
</evidence>
<feature type="domain" description="Fibronectin type-III" evidence="2">
    <location>
        <begin position="371"/>
        <end position="462"/>
    </location>
</feature>
<name>A0A1G2F7N1_9BACT</name>
<dbReference type="AlphaFoldDB" id="A0A1G2F7N1"/>
<dbReference type="InterPro" id="IPR008963">
    <property type="entry name" value="Purple_acid_Pase-like_N"/>
</dbReference>
<accession>A0A1G2F7N1</accession>
<dbReference type="PROSITE" id="PS50853">
    <property type="entry name" value="FN3"/>
    <property type="match status" value="2"/>
</dbReference>
<feature type="domain" description="Fibronectin type-III" evidence="2">
    <location>
        <begin position="174"/>
        <end position="272"/>
    </location>
</feature>
<dbReference type="GO" id="GO:0046872">
    <property type="term" value="F:metal ion binding"/>
    <property type="evidence" value="ECO:0007669"/>
    <property type="project" value="InterPro"/>
</dbReference>
<dbReference type="STRING" id="1801992.A2Y98_03315"/>
<dbReference type="CDD" id="cd00063">
    <property type="entry name" value="FN3"/>
    <property type="match status" value="1"/>
</dbReference>
<dbReference type="Proteomes" id="UP000179099">
    <property type="component" value="Unassembled WGS sequence"/>
</dbReference>
<evidence type="ECO:0000313" key="3">
    <source>
        <dbReference type="EMBL" id="OGZ34075.1"/>
    </source>
</evidence>
<dbReference type="Gene3D" id="2.60.40.10">
    <property type="entry name" value="Immunoglobulins"/>
    <property type="match status" value="1"/>
</dbReference>
<dbReference type="EMBL" id="MHMW01000019">
    <property type="protein sequence ID" value="OGZ34075.1"/>
    <property type="molecule type" value="Genomic_DNA"/>
</dbReference>
<organism evidence="3 4">
    <name type="scientific">Candidatus Portnoybacteria bacterium RBG_19FT_COMBO_36_7</name>
    <dbReference type="NCBI Taxonomy" id="1801992"/>
    <lineage>
        <taxon>Bacteria</taxon>
        <taxon>Candidatus Portnoyibacteriota</taxon>
    </lineage>
</organism>
<dbReference type="PANTHER" id="PTHR22953:SF153">
    <property type="entry name" value="PURPLE ACID PHOSPHATASE"/>
    <property type="match status" value="1"/>
</dbReference>
<dbReference type="InterPro" id="IPR003961">
    <property type="entry name" value="FN3_dom"/>
</dbReference>
<dbReference type="PANTHER" id="PTHR22953">
    <property type="entry name" value="ACID PHOSPHATASE RELATED"/>
    <property type="match status" value="1"/>
</dbReference>
<evidence type="ECO:0000259" key="2">
    <source>
        <dbReference type="PROSITE" id="PS50853"/>
    </source>
</evidence>
<protein>
    <recommendedName>
        <fullName evidence="2">Fibronectin type-III domain-containing protein</fullName>
    </recommendedName>
</protein>
<dbReference type="SUPFAM" id="SSF49363">
    <property type="entry name" value="Purple acid phosphatase, N-terminal domain"/>
    <property type="match status" value="2"/>
</dbReference>
<proteinExistence type="predicted"/>
<comment type="caution">
    <text evidence="3">The sequence shown here is derived from an EMBL/GenBank/DDBJ whole genome shotgun (WGS) entry which is preliminary data.</text>
</comment>
<dbReference type="SMART" id="SM00060">
    <property type="entry name" value="FN3"/>
    <property type="match status" value="3"/>
</dbReference>
<dbReference type="InterPro" id="IPR039331">
    <property type="entry name" value="PAPs-like"/>
</dbReference>
<reference evidence="3 4" key="1">
    <citation type="journal article" date="2016" name="Nat. Commun.">
        <title>Thousands of microbial genomes shed light on interconnected biogeochemical processes in an aquifer system.</title>
        <authorList>
            <person name="Anantharaman K."/>
            <person name="Brown C.T."/>
            <person name="Hug L.A."/>
            <person name="Sharon I."/>
            <person name="Castelle C.J."/>
            <person name="Probst A.J."/>
            <person name="Thomas B.C."/>
            <person name="Singh A."/>
            <person name="Wilkins M.J."/>
            <person name="Karaoz U."/>
            <person name="Brodie E.L."/>
            <person name="Williams K.H."/>
            <person name="Hubbard S.S."/>
            <person name="Banfield J.F."/>
        </authorList>
    </citation>
    <scope>NUCLEOTIDE SEQUENCE [LARGE SCALE GENOMIC DNA]</scope>
</reference>
<evidence type="ECO:0000256" key="1">
    <source>
        <dbReference type="ARBA" id="ARBA00022729"/>
    </source>
</evidence>
<gene>
    <name evidence="3" type="ORF">A2Y98_03315</name>
</gene>
<dbReference type="Gene3D" id="2.60.40.380">
    <property type="entry name" value="Purple acid phosphatase-like, N-terminal"/>
    <property type="match status" value="1"/>
</dbReference>
<keyword evidence="1" id="KW-0732">Signal</keyword>
<dbReference type="InterPro" id="IPR013783">
    <property type="entry name" value="Ig-like_fold"/>
</dbReference>
<dbReference type="InterPro" id="IPR015914">
    <property type="entry name" value="PAPs_N"/>
</dbReference>
<dbReference type="Pfam" id="PF16656">
    <property type="entry name" value="Pur_ac_phosph_N"/>
    <property type="match status" value="2"/>
</dbReference>
<dbReference type="GO" id="GO:0003993">
    <property type="term" value="F:acid phosphatase activity"/>
    <property type="evidence" value="ECO:0007669"/>
    <property type="project" value="InterPro"/>
</dbReference>
<sequence>MVIAVLFALPAKAALVGNTNQATLLLSPQTGSYQAGISFSIDVMVNTNNQSVNAIAAYINYNISLFAVDAIDYTGSVFTIQWESSTTSPAGMIKIGRSVPAPGVTTANGKIATIRLRGLANTSPSSDNFNFDFTAGDANKSAVFLADTSGGTYILSGVYNAMYTIVGGTADTTAPTISSVLASSITSSGATISWTTNEASNSQVDYGTTVSYGSQTTLDSSMVISHSQSLSGLSPSTTYHYRVKSRDAAGNLATGSDNTFTTSAVADATPPVRFAGSPSTNLSSGTNQATLSLTTNESATCRYSATAGIAYSSMSNTFLTTGGTSHSASISGLTDQNTYTYYVKCQDSAGNANPDDYQITFSVASTTDTIPPVLSSITASSIISDSAVITWTTNEVSDSQIEYGTTASYGSQTSLAVSLATYHSVTLSGLFASTLYHYRVKSRDAASNLAISLDFTFTTNSFVSPTPTPAPTLADGSLVRAAGDTKVFLIQNNQKQWIPSLDVFVANGYSWGNVSVVDSSVLNQYQEGSPVTAVTIVIPSALANATLIRVNGYPKVYALVGTKLHWIPNPEIFNLYQYKWQNVEIISTAQYQQYKETKLIKGVDDSKIYYIHPNGLKHWVINENIFNSYSANKWDDIIEVLPAEVNNYVSVTLIRLQNDPKVFLLQGTTRSWIKTADIFNQRGYKWGDVVNINQTEFNAYQEGTAIE</sequence>